<accession>A0A8T1X0M2</accession>
<name>A0A8T1X0M2_9STRA</name>
<dbReference type="EMBL" id="JAGDFL010000093">
    <property type="protein sequence ID" value="KAG7398028.1"/>
    <property type="molecule type" value="Genomic_DNA"/>
</dbReference>
<gene>
    <name evidence="1" type="ORF">PHYBOEH_011860</name>
</gene>
<protein>
    <submittedName>
        <fullName evidence="1">Uncharacterized protein</fullName>
    </submittedName>
</protein>
<keyword evidence="2" id="KW-1185">Reference proteome</keyword>
<dbReference type="AlphaFoldDB" id="A0A8T1X0M2"/>
<reference evidence="1" key="1">
    <citation type="submission" date="2021-02" db="EMBL/GenBank/DDBJ databases">
        <authorList>
            <person name="Palmer J.M."/>
        </authorList>
    </citation>
    <scope>NUCLEOTIDE SEQUENCE</scope>
    <source>
        <strain evidence="1">SCRP23</strain>
    </source>
</reference>
<comment type="caution">
    <text evidence="1">The sequence shown here is derived from an EMBL/GenBank/DDBJ whole genome shotgun (WGS) entry which is preliminary data.</text>
</comment>
<dbReference type="Proteomes" id="UP000693981">
    <property type="component" value="Unassembled WGS sequence"/>
</dbReference>
<organism evidence="1 2">
    <name type="scientific">Phytophthora boehmeriae</name>
    <dbReference type="NCBI Taxonomy" id="109152"/>
    <lineage>
        <taxon>Eukaryota</taxon>
        <taxon>Sar</taxon>
        <taxon>Stramenopiles</taxon>
        <taxon>Oomycota</taxon>
        <taxon>Peronosporomycetes</taxon>
        <taxon>Peronosporales</taxon>
        <taxon>Peronosporaceae</taxon>
        <taxon>Phytophthora</taxon>
    </lineage>
</organism>
<evidence type="ECO:0000313" key="2">
    <source>
        <dbReference type="Proteomes" id="UP000693981"/>
    </source>
</evidence>
<proteinExistence type="predicted"/>
<sequence length="382" mass="44174">MGLWSFCFNTTGGRVPEFPLQQLQEAIETRDGSKALKVLRKRRIRSELAHSTTTHKVPSGPDQKKCNVFTCVETAVHYQMPHVVIAMYRFNPADVRLATWFALHRLSRPKAGQSSNPECLLDWDASSKYQILHWGDQDEDGKTALGLSCLHGHGRLASFILDQLQPQDEVGLNTPLQALFAALESRDERCVVDLLRNRKVRRAVEKNNRRVERLPVHGEWIQVQSQQQDTRSTDREVTVSSCVAMAVELEMVRVVQLMHRLNRQCVGHATWFAIYNALEPRSRRKMVSARRRPQVRVEFRDIADLYRRDCIWERMQLVFLIRYAPERSQKMTKNKGGLPLNIVAEIPDALFRIVVEFLKPEFDDAEEAQKERFKSVLDLSSW</sequence>
<evidence type="ECO:0000313" key="1">
    <source>
        <dbReference type="EMBL" id="KAG7398028.1"/>
    </source>
</evidence>
<dbReference type="OrthoDB" id="95939at2759"/>